<proteinExistence type="predicted"/>
<dbReference type="EMBL" id="CM044704">
    <property type="protein sequence ID" value="KAI5667144.1"/>
    <property type="molecule type" value="Genomic_DNA"/>
</dbReference>
<evidence type="ECO:0000313" key="1">
    <source>
        <dbReference type="EMBL" id="KAI5667144.1"/>
    </source>
</evidence>
<dbReference type="Proteomes" id="UP001060085">
    <property type="component" value="Linkage Group LG04"/>
</dbReference>
<keyword evidence="2" id="KW-1185">Reference proteome</keyword>
<accession>A0ACC0B3C4</accession>
<name>A0ACC0B3C4_CATRO</name>
<organism evidence="1 2">
    <name type="scientific">Catharanthus roseus</name>
    <name type="common">Madagascar periwinkle</name>
    <name type="synonym">Vinca rosea</name>
    <dbReference type="NCBI Taxonomy" id="4058"/>
    <lineage>
        <taxon>Eukaryota</taxon>
        <taxon>Viridiplantae</taxon>
        <taxon>Streptophyta</taxon>
        <taxon>Embryophyta</taxon>
        <taxon>Tracheophyta</taxon>
        <taxon>Spermatophyta</taxon>
        <taxon>Magnoliopsida</taxon>
        <taxon>eudicotyledons</taxon>
        <taxon>Gunneridae</taxon>
        <taxon>Pentapetalae</taxon>
        <taxon>asterids</taxon>
        <taxon>lamiids</taxon>
        <taxon>Gentianales</taxon>
        <taxon>Apocynaceae</taxon>
        <taxon>Rauvolfioideae</taxon>
        <taxon>Vinceae</taxon>
        <taxon>Catharanthinae</taxon>
        <taxon>Catharanthus</taxon>
    </lineage>
</organism>
<evidence type="ECO:0000313" key="2">
    <source>
        <dbReference type="Proteomes" id="UP001060085"/>
    </source>
</evidence>
<protein>
    <submittedName>
        <fullName evidence="1">Uncharacterized protein</fullName>
    </submittedName>
</protein>
<comment type="caution">
    <text evidence="1">The sequence shown here is derived from an EMBL/GenBank/DDBJ whole genome shotgun (WGS) entry which is preliminary data.</text>
</comment>
<sequence length="615" mass="67189">MECGKSQRLVVKLAQMGSYPGPVKGFVLLFLFLWAAVFGEGAEYVKYKDPKQQIGVRVKDLMKRMTLEEKIGQMTQIERKLATPDIMKKYFIGSVLSGGGSVPKLQASPETWVNMVNDLQKGALAARLGIPMIYGIDAVHGHNNVYNATIFPHNVGLGVTRDPELLKRIGAATALEVRATGIPYTFAPCIAVCRDPRWGRCYESYSEDHKIVQAMTEIIPGLQGDIPANMRNGIPFVAGKTKVAACAKHFVGDGGTVRGIDENNTVIDFNGLMSIHMPAYFDAIRKGVATVMVSYSSWNGKKMHANRDLVTGFLKDKLKFRGFVISDWQGIDKITDPAHSNYSYSVQAGVLAGIDMIMLPENFTEFIDDLAFQVKNNIIPMSRIDDAVRRILRVKFIMGLFENPIADLSLANQVGSKEHRELAREAVRKSVVLLKNGKSLSQPLLPLPKKLPKILVAGSHAHNLGNQCGGWTIEWQGVTGNELTSGTTILNAIKNTVHPSTEVIFNENPDEGFVKSNHFSHAIVVVGEIPYTEWVGDSTNLTLSGTGPSSINNVCGAVKCVVVIISGRPVVIEPYLEKMDAVVAAWLPGTEGQGVADLLFGDYGFTEQGSWGLIN</sequence>
<gene>
    <name evidence="1" type="ORF">M9H77_16997</name>
</gene>
<reference evidence="2" key="1">
    <citation type="journal article" date="2023" name="Nat. Plants">
        <title>Single-cell RNA sequencing provides a high-resolution roadmap for understanding the multicellular compartmentation of specialized metabolism.</title>
        <authorList>
            <person name="Sun S."/>
            <person name="Shen X."/>
            <person name="Li Y."/>
            <person name="Li Y."/>
            <person name="Wang S."/>
            <person name="Li R."/>
            <person name="Zhang H."/>
            <person name="Shen G."/>
            <person name="Guo B."/>
            <person name="Wei J."/>
            <person name="Xu J."/>
            <person name="St-Pierre B."/>
            <person name="Chen S."/>
            <person name="Sun C."/>
        </authorList>
    </citation>
    <scope>NUCLEOTIDE SEQUENCE [LARGE SCALE GENOMIC DNA]</scope>
</reference>